<proteinExistence type="predicted"/>
<evidence type="ECO:0000313" key="2">
    <source>
        <dbReference type="Proteomes" id="UP000260835"/>
    </source>
</evidence>
<accession>A0A3E4QL25</accession>
<organism evidence="1 2">
    <name type="scientific">Prevotella disiens</name>
    <dbReference type="NCBI Taxonomy" id="28130"/>
    <lineage>
        <taxon>Bacteria</taxon>
        <taxon>Pseudomonadati</taxon>
        <taxon>Bacteroidota</taxon>
        <taxon>Bacteroidia</taxon>
        <taxon>Bacteroidales</taxon>
        <taxon>Prevotellaceae</taxon>
        <taxon>Prevotella</taxon>
    </lineage>
</organism>
<name>A0A3E4QL25_9BACT</name>
<reference evidence="1 2" key="1">
    <citation type="submission" date="2018-08" db="EMBL/GenBank/DDBJ databases">
        <title>A genome reference for cultivated species of the human gut microbiota.</title>
        <authorList>
            <person name="Zou Y."/>
            <person name="Xue W."/>
            <person name="Luo G."/>
        </authorList>
    </citation>
    <scope>NUCLEOTIDE SEQUENCE [LARGE SCALE GENOMIC DNA]</scope>
    <source>
        <strain evidence="1 2">TF09-12</strain>
    </source>
</reference>
<dbReference type="NCBIfam" id="TIGR04183">
    <property type="entry name" value="Por_Secre_tail"/>
    <property type="match status" value="1"/>
</dbReference>
<dbReference type="Proteomes" id="UP000260835">
    <property type="component" value="Unassembled WGS sequence"/>
</dbReference>
<gene>
    <name evidence="1" type="ORF">DXC89_04560</name>
</gene>
<dbReference type="EMBL" id="QSRD01000025">
    <property type="protein sequence ID" value="RGL01772.1"/>
    <property type="molecule type" value="Genomic_DNA"/>
</dbReference>
<sequence length="144" mass="16256">MIYLYSPSVTALNYCVHREANTTKARENGWKVVAEVNAGINGQQQSETEAYLRYDQISATIHKSAAVAKIVLYSTDGRLLWQSKEQQGSISLRDIASGIYIAVATTKMEDYYQVFALHTDILPFKRRTKISFSFAFYAESLLLS</sequence>
<comment type="caution">
    <text evidence="1">The sequence shown here is derived from an EMBL/GenBank/DDBJ whole genome shotgun (WGS) entry which is preliminary data.</text>
</comment>
<dbReference type="InterPro" id="IPR026444">
    <property type="entry name" value="Secre_tail"/>
</dbReference>
<protein>
    <submittedName>
        <fullName evidence="1">T9SS C-terminal target domain-containing protein</fullName>
    </submittedName>
</protein>
<dbReference type="AlphaFoldDB" id="A0A3E4QL25"/>
<evidence type="ECO:0000313" key="1">
    <source>
        <dbReference type="EMBL" id="RGL01772.1"/>
    </source>
</evidence>